<evidence type="ECO:0000313" key="5">
    <source>
        <dbReference type="Proteomes" id="UP000199532"/>
    </source>
</evidence>
<accession>A0A1H6UNT9</accession>
<evidence type="ECO:0000313" key="4">
    <source>
        <dbReference type="EMBL" id="SEI93969.1"/>
    </source>
</evidence>
<dbReference type="Pfam" id="PF00583">
    <property type="entry name" value="Acetyltransf_1"/>
    <property type="match status" value="1"/>
</dbReference>
<keyword evidence="5" id="KW-1185">Reference proteome</keyword>
<dbReference type="AlphaFoldDB" id="A0A1H6UNT9"/>
<organism evidence="4 5">
    <name type="scientific">Dyadobacter koreensis</name>
    <dbReference type="NCBI Taxonomy" id="408657"/>
    <lineage>
        <taxon>Bacteria</taxon>
        <taxon>Pseudomonadati</taxon>
        <taxon>Bacteroidota</taxon>
        <taxon>Cytophagia</taxon>
        <taxon>Cytophagales</taxon>
        <taxon>Spirosomataceae</taxon>
        <taxon>Dyadobacter</taxon>
    </lineage>
</organism>
<dbReference type="InterPro" id="IPR000182">
    <property type="entry name" value="GNAT_dom"/>
</dbReference>
<dbReference type="RefSeq" id="WP_090335636.1">
    <property type="nucleotide sequence ID" value="NZ_FNXY01000004.1"/>
</dbReference>
<dbReference type="GO" id="GO:0008080">
    <property type="term" value="F:N-acetyltransferase activity"/>
    <property type="evidence" value="ECO:0007669"/>
    <property type="project" value="TreeGrafter"/>
</dbReference>
<dbReference type="OrthoDB" id="9792929at2"/>
<keyword evidence="1 4" id="KW-0808">Transferase</keyword>
<dbReference type="CDD" id="cd04301">
    <property type="entry name" value="NAT_SF"/>
    <property type="match status" value="1"/>
</dbReference>
<dbReference type="PANTHER" id="PTHR10545">
    <property type="entry name" value="DIAMINE N-ACETYLTRANSFERASE"/>
    <property type="match status" value="1"/>
</dbReference>
<protein>
    <submittedName>
        <fullName evidence="4">Acetyltransferase (GNAT) family protein</fullName>
    </submittedName>
</protein>
<dbReference type="PROSITE" id="PS51186">
    <property type="entry name" value="GNAT"/>
    <property type="match status" value="1"/>
</dbReference>
<dbReference type="Gene3D" id="3.40.630.30">
    <property type="match status" value="1"/>
</dbReference>
<evidence type="ECO:0000256" key="1">
    <source>
        <dbReference type="ARBA" id="ARBA00022679"/>
    </source>
</evidence>
<dbReference type="PANTHER" id="PTHR10545:SF29">
    <property type="entry name" value="GH14572P-RELATED"/>
    <property type="match status" value="1"/>
</dbReference>
<proteinExistence type="predicted"/>
<evidence type="ECO:0000259" key="3">
    <source>
        <dbReference type="PROSITE" id="PS51186"/>
    </source>
</evidence>
<keyword evidence="2" id="KW-0012">Acyltransferase</keyword>
<evidence type="ECO:0000256" key="2">
    <source>
        <dbReference type="ARBA" id="ARBA00023315"/>
    </source>
</evidence>
<reference evidence="4 5" key="1">
    <citation type="submission" date="2016-10" db="EMBL/GenBank/DDBJ databases">
        <authorList>
            <person name="de Groot N.N."/>
        </authorList>
    </citation>
    <scope>NUCLEOTIDE SEQUENCE [LARGE SCALE GENOMIC DNA]</scope>
    <source>
        <strain evidence="4 5">DSM 19938</strain>
    </source>
</reference>
<dbReference type="Proteomes" id="UP000199532">
    <property type="component" value="Unassembled WGS sequence"/>
</dbReference>
<dbReference type="SUPFAM" id="SSF55729">
    <property type="entry name" value="Acyl-CoA N-acyltransferases (Nat)"/>
    <property type="match status" value="1"/>
</dbReference>
<dbReference type="InterPro" id="IPR051016">
    <property type="entry name" value="Diverse_Substrate_AcTransf"/>
</dbReference>
<name>A0A1H6UNT9_9BACT</name>
<gene>
    <name evidence="4" type="ORF">SAMN04487995_2639</name>
</gene>
<dbReference type="InterPro" id="IPR016181">
    <property type="entry name" value="Acyl_CoA_acyltransferase"/>
</dbReference>
<feature type="domain" description="N-acetyltransferase" evidence="3">
    <location>
        <begin position="1"/>
        <end position="148"/>
    </location>
</feature>
<sequence>MLIEHCSLEHISKLSLVFDEYRVHFEQESNLEASTNFLKERIGNNQAVVFAAIDEDSTDIMGFTLLYPMYSSLKLKSTWTLNDMYITDKYRKFGVATRLLETVKAFGAETDAQWVNLKTGTENVKAQALYEKFGFKKDEGCFYYYLHQ</sequence>
<dbReference type="EMBL" id="FNXY01000004">
    <property type="protein sequence ID" value="SEI93969.1"/>
    <property type="molecule type" value="Genomic_DNA"/>
</dbReference>